<gene>
    <name evidence="1" type="ORF">AKJ09_00798</name>
</gene>
<evidence type="ECO:0000313" key="2">
    <source>
        <dbReference type="Proteomes" id="UP000064967"/>
    </source>
</evidence>
<dbReference type="EMBL" id="CP012333">
    <property type="protein sequence ID" value="AKU94134.1"/>
    <property type="molecule type" value="Genomic_DNA"/>
</dbReference>
<evidence type="ECO:0000313" key="1">
    <source>
        <dbReference type="EMBL" id="AKU94134.1"/>
    </source>
</evidence>
<reference evidence="1 2" key="1">
    <citation type="submission" date="2015-08" db="EMBL/GenBank/DDBJ databases">
        <authorList>
            <person name="Babu N.S."/>
            <person name="Beckwith C.J."/>
            <person name="Beseler K.G."/>
            <person name="Brison A."/>
            <person name="Carone J.V."/>
            <person name="Caskin T.P."/>
            <person name="Diamond M."/>
            <person name="Durham M.E."/>
            <person name="Foxe J.M."/>
            <person name="Go M."/>
            <person name="Henderson B.A."/>
            <person name="Jones I.B."/>
            <person name="McGettigan J.A."/>
            <person name="Micheletti S.J."/>
            <person name="Nasrallah M.E."/>
            <person name="Ortiz D."/>
            <person name="Piller C.R."/>
            <person name="Privatt S.R."/>
            <person name="Schneider S.L."/>
            <person name="Sharp S."/>
            <person name="Smith T.C."/>
            <person name="Stanton J.D."/>
            <person name="Ullery H.E."/>
            <person name="Wilson R.J."/>
            <person name="Serrano M.G."/>
            <person name="Buck G."/>
            <person name="Lee V."/>
            <person name="Wang Y."/>
            <person name="Carvalho R."/>
            <person name="Voegtly L."/>
            <person name="Shi R."/>
            <person name="Duckworth R."/>
            <person name="Johnson A."/>
            <person name="Loviza R."/>
            <person name="Walstead R."/>
            <person name="Shah Z."/>
            <person name="Kiflezghi M."/>
            <person name="Wade K."/>
            <person name="Ball S.L."/>
            <person name="Bradley K.W."/>
            <person name="Asai D.J."/>
            <person name="Bowman C.A."/>
            <person name="Russell D.A."/>
            <person name="Pope W.H."/>
            <person name="Jacobs-Sera D."/>
            <person name="Hendrix R.W."/>
            <person name="Hatfull G.F."/>
        </authorList>
    </citation>
    <scope>NUCLEOTIDE SEQUENCE [LARGE SCALE GENOMIC DNA]</scope>
    <source>
        <strain evidence="1 2">DSM 27648</strain>
    </source>
</reference>
<protein>
    <submittedName>
        <fullName evidence="1">Cellulase</fullName>
    </submittedName>
</protein>
<dbReference type="STRING" id="1391654.AKJ09_00798"/>
<dbReference type="Proteomes" id="UP000064967">
    <property type="component" value="Chromosome"/>
</dbReference>
<dbReference type="KEGG" id="llu:AKJ09_00798"/>
<proteinExistence type="predicted"/>
<name>A0A0K1PM00_9BACT</name>
<dbReference type="InterPro" id="IPR017853">
    <property type="entry name" value="GH"/>
</dbReference>
<dbReference type="Gene3D" id="3.20.20.80">
    <property type="entry name" value="Glycosidases"/>
    <property type="match status" value="1"/>
</dbReference>
<sequence length="54" mass="6368">MTDMMNYMMQNTDVLQGWLWWAAGPGWGEYSLTIEPKNGQDRPQMSWISPFLTR</sequence>
<accession>A0A0K1PM00</accession>
<dbReference type="SUPFAM" id="SSF51445">
    <property type="entry name" value="(Trans)glycosidases"/>
    <property type="match status" value="1"/>
</dbReference>
<dbReference type="RefSeq" id="WP_169927223.1">
    <property type="nucleotide sequence ID" value="NZ_CP012333.1"/>
</dbReference>
<keyword evidence="2" id="KW-1185">Reference proteome</keyword>
<organism evidence="1 2">
    <name type="scientific">Labilithrix luteola</name>
    <dbReference type="NCBI Taxonomy" id="1391654"/>
    <lineage>
        <taxon>Bacteria</taxon>
        <taxon>Pseudomonadati</taxon>
        <taxon>Myxococcota</taxon>
        <taxon>Polyangia</taxon>
        <taxon>Polyangiales</taxon>
        <taxon>Labilitrichaceae</taxon>
        <taxon>Labilithrix</taxon>
    </lineage>
</organism>
<dbReference type="AlphaFoldDB" id="A0A0K1PM00"/>